<reference evidence="3" key="1">
    <citation type="submission" date="2018-12" db="EMBL/GenBank/DDBJ databases">
        <title>Tengunoibacter tsumagoiensis gen. nov., sp. nov., Dictyobacter kobayashii sp. nov., D. alpinus sp. nov., and D. joshuensis sp. nov. and description of Dictyobacteraceae fam. nov. within the order Ktedonobacterales isolated from Tengu-no-mugimeshi.</title>
        <authorList>
            <person name="Wang C.M."/>
            <person name="Zheng Y."/>
            <person name="Sakai Y."/>
            <person name="Toyoda A."/>
            <person name="Minakuchi Y."/>
            <person name="Abe K."/>
            <person name="Yokota A."/>
            <person name="Yabe S."/>
        </authorList>
    </citation>
    <scope>NUCLEOTIDE SEQUENCE [LARGE SCALE GENOMIC DNA]</scope>
    <source>
        <strain evidence="3">Uno3</strain>
    </source>
</reference>
<name>A0A402A596_9CHLR</name>
<evidence type="ECO:0000313" key="3">
    <source>
        <dbReference type="Proteomes" id="UP000287352"/>
    </source>
</evidence>
<gene>
    <name evidence="1" type="ORF">KTT_40400</name>
    <name evidence="2" type="ORF">KTT_40940</name>
</gene>
<keyword evidence="3" id="KW-1185">Reference proteome</keyword>
<accession>A0A402A596</accession>
<evidence type="ECO:0000313" key="2">
    <source>
        <dbReference type="EMBL" id="GCE14235.1"/>
    </source>
</evidence>
<proteinExistence type="predicted"/>
<comment type="caution">
    <text evidence="1">The sequence shown here is derived from an EMBL/GenBank/DDBJ whole genome shotgun (WGS) entry which is preliminary data.</text>
</comment>
<organism evidence="1 3">
    <name type="scientific">Tengunoibacter tsumagoiensis</name>
    <dbReference type="NCBI Taxonomy" id="2014871"/>
    <lineage>
        <taxon>Bacteria</taxon>
        <taxon>Bacillati</taxon>
        <taxon>Chloroflexota</taxon>
        <taxon>Ktedonobacteria</taxon>
        <taxon>Ktedonobacterales</taxon>
        <taxon>Dictyobacteraceae</taxon>
        <taxon>Tengunoibacter</taxon>
    </lineage>
</organism>
<dbReference type="OrthoDB" id="2871372at2"/>
<dbReference type="AlphaFoldDB" id="A0A402A596"/>
<dbReference type="EMBL" id="BIFR01000001">
    <property type="protein sequence ID" value="GCE14181.1"/>
    <property type="molecule type" value="Genomic_DNA"/>
</dbReference>
<dbReference type="RefSeq" id="WP_126581650.1">
    <property type="nucleotide sequence ID" value="NZ_BIFR01000001.1"/>
</dbReference>
<reference evidence="1" key="2">
    <citation type="journal article" date="2019" name="Int. J. Syst. Evol. Microbiol.">
        <title>Tengunoibacter tsumagoiensis gen. nov., sp. nov., Dictyobacter kobayashii sp. nov., Dictyobacter alpinus sp. nov., and description of Dictyobacteraceae fam. nov. within the order Ktedonobacterales isolated from Tengu-no-mugimeshi, a soil-like granular mass of micro-organisms, and emended descriptions of the genera Ktedonobacter and Dictyobacter.</title>
        <authorList>
            <person name="Wang C."/>
            <person name="Zheng Y."/>
            <person name="Sakai Y."/>
            <person name="Toyoda A."/>
            <person name="Minakuchi Y."/>
            <person name="Abe K."/>
            <person name="Yokota A."/>
            <person name="Yabe S."/>
        </authorList>
    </citation>
    <scope>NUCLEOTIDE SEQUENCE</scope>
    <source>
        <strain evidence="1">Uno3</strain>
    </source>
</reference>
<dbReference type="EMBL" id="BIFR01000001">
    <property type="protein sequence ID" value="GCE14235.1"/>
    <property type="molecule type" value="Genomic_DNA"/>
</dbReference>
<sequence>MHASPAPTTPEDQAWLQRPGENDRWYQRFSQYLAAGASRSIRGVYNAERRNERSKPVPASWTAAAKMFDWQRRAAAYDAWRRAEVFAAGNASDLERVKKLDTLIEKLHGKAMAELEKLDVDADFSAETTAKVVGQLLAAVDVMAKHTGGYASQPGGKGGKALSVSVSAGAGEDEEQRLRVVFYMPDVDGDVAVAGSSQQIDGVE</sequence>
<dbReference type="Proteomes" id="UP000287352">
    <property type="component" value="Unassembled WGS sequence"/>
</dbReference>
<evidence type="ECO:0000313" key="1">
    <source>
        <dbReference type="EMBL" id="GCE14181.1"/>
    </source>
</evidence>
<protein>
    <submittedName>
        <fullName evidence="1">Uncharacterized protein</fullName>
    </submittedName>
</protein>